<comment type="caution">
    <text evidence="2">The sequence shown here is derived from an EMBL/GenBank/DDBJ whole genome shotgun (WGS) entry which is preliminary data.</text>
</comment>
<feature type="region of interest" description="Disordered" evidence="1">
    <location>
        <begin position="1"/>
        <end position="23"/>
    </location>
</feature>
<evidence type="ECO:0000313" key="2">
    <source>
        <dbReference type="EMBL" id="GHC46028.1"/>
    </source>
</evidence>
<dbReference type="Proteomes" id="UP000644507">
    <property type="component" value="Unassembled WGS sequence"/>
</dbReference>
<proteinExistence type="predicted"/>
<sequence length="128" mass="14122">MNLSDLENHLRQEHPQEVPRPGLDTRIQANLPQGKKRPFAAWLSCATVAVHVIVVAVMWKISSPSLPSESGARQTVEANASLSVPTISPQKVFRQTPLEKEAVALQNTARKTTSFLLSRFPSLPEEQS</sequence>
<evidence type="ECO:0000256" key="1">
    <source>
        <dbReference type="SAM" id="MobiDB-lite"/>
    </source>
</evidence>
<dbReference type="AlphaFoldDB" id="A0A918TKG7"/>
<reference evidence="2" key="2">
    <citation type="submission" date="2020-09" db="EMBL/GenBank/DDBJ databases">
        <authorList>
            <person name="Sun Q."/>
            <person name="Kim S."/>
        </authorList>
    </citation>
    <scope>NUCLEOTIDE SEQUENCE</scope>
    <source>
        <strain evidence="2">KCTC 12988</strain>
    </source>
</reference>
<dbReference type="EMBL" id="BMXI01000003">
    <property type="protein sequence ID" value="GHC46028.1"/>
    <property type="molecule type" value="Genomic_DNA"/>
</dbReference>
<name>A0A918TKG7_9BACT</name>
<organism evidence="2 3">
    <name type="scientific">Roseibacillus persicicus</name>
    <dbReference type="NCBI Taxonomy" id="454148"/>
    <lineage>
        <taxon>Bacteria</taxon>
        <taxon>Pseudomonadati</taxon>
        <taxon>Verrucomicrobiota</taxon>
        <taxon>Verrucomicrobiia</taxon>
        <taxon>Verrucomicrobiales</taxon>
        <taxon>Verrucomicrobiaceae</taxon>
        <taxon>Roseibacillus</taxon>
    </lineage>
</organism>
<evidence type="ECO:0000313" key="3">
    <source>
        <dbReference type="Proteomes" id="UP000644507"/>
    </source>
</evidence>
<dbReference type="RefSeq" id="WP_189567800.1">
    <property type="nucleotide sequence ID" value="NZ_BMXI01000003.1"/>
</dbReference>
<feature type="compositionally biased region" description="Basic and acidic residues" evidence="1">
    <location>
        <begin position="1"/>
        <end position="17"/>
    </location>
</feature>
<gene>
    <name evidence="2" type="ORF">GCM10007100_09400</name>
</gene>
<reference evidence="2" key="1">
    <citation type="journal article" date="2014" name="Int. J. Syst. Evol. Microbiol.">
        <title>Complete genome sequence of Corynebacterium casei LMG S-19264T (=DSM 44701T), isolated from a smear-ripened cheese.</title>
        <authorList>
            <consortium name="US DOE Joint Genome Institute (JGI-PGF)"/>
            <person name="Walter F."/>
            <person name="Albersmeier A."/>
            <person name="Kalinowski J."/>
            <person name="Ruckert C."/>
        </authorList>
    </citation>
    <scope>NUCLEOTIDE SEQUENCE</scope>
    <source>
        <strain evidence="2">KCTC 12988</strain>
    </source>
</reference>
<accession>A0A918TKG7</accession>
<keyword evidence="3" id="KW-1185">Reference proteome</keyword>
<protein>
    <submittedName>
        <fullName evidence="2">Uncharacterized protein</fullName>
    </submittedName>
</protein>